<dbReference type="InterPro" id="IPR036249">
    <property type="entry name" value="Thioredoxin-like_sf"/>
</dbReference>
<feature type="binding site" evidence="3">
    <location>
        <position position="204"/>
    </location>
    <ligand>
        <name>Cu cation</name>
        <dbReference type="ChEBI" id="CHEBI:23378"/>
    </ligand>
</feature>
<comment type="caution">
    <text evidence="7">The sequence shown here is derived from an EMBL/GenBank/DDBJ whole genome shotgun (WGS) entry which is preliminary data.</text>
</comment>
<evidence type="ECO:0000256" key="5">
    <source>
        <dbReference type="SAM" id="SignalP"/>
    </source>
</evidence>
<evidence type="ECO:0000256" key="4">
    <source>
        <dbReference type="PIRSR" id="PIRSR603782-2"/>
    </source>
</evidence>
<dbReference type="Gene3D" id="3.40.30.10">
    <property type="entry name" value="Glutaredoxin"/>
    <property type="match status" value="1"/>
</dbReference>
<dbReference type="CDD" id="cd02968">
    <property type="entry name" value="SCO"/>
    <property type="match status" value="1"/>
</dbReference>
<organism evidence="7 8">
    <name type="scientific">Geomonas limicola</name>
    <dbReference type="NCBI Taxonomy" id="2740186"/>
    <lineage>
        <taxon>Bacteria</taxon>
        <taxon>Pseudomonadati</taxon>
        <taxon>Thermodesulfobacteriota</taxon>
        <taxon>Desulfuromonadia</taxon>
        <taxon>Geobacterales</taxon>
        <taxon>Geobacteraceae</taxon>
        <taxon>Geomonas</taxon>
    </lineage>
</organism>
<dbReference type="PROSITE" id="PS51352">
    <property type="entry name" value="THIOREDOXIN_2"/>
    <property type="match status" value="1"/>
</dbReference>
<dbReference type="EMBL" id="BLXZ01000004">
    <property type="protein sequence ID" value="GFO68818.1"/>
    <property type="molecule type" value="Genomic_DNA"/>
</dbReference>
<dbReference type="SUPFAM" id="SSF52833">
    <property type="entry name" value="Thioredoxin-like"/>
    <property type="match status" value="1"/>
</dbReference>
<accession>A0A6V8N8B9</accession>
<dbReference type="AlphaFoldDB" id="A0A6V8N8B9"/>
<dbReference type="Pfam" id="PF13115">
    <property type="entry name" value="YtkA"/>
    <property type="match status" value="1"/>
</dbReference>
<keyword evidence="8" id="KW-1185">Reference proteome</keyword>
<proteinExistence type="inferred from homology"/>
<dbReference type="Proteomes" id="UP000587586">
    <property type="component" value="Unassembled WGS sequence"/>
</dbReference>
<dbReference type="Pfam" id="PF02630">
    <property type="entry name" value="SCO1-SenC"/>
    <property type="match status" value="1"/>
</dbReference>
<dbReference type="PANTHER" id="PTHR12151:SF25">
    <property type="entry name" value="LINALOOL DEHYDRATASE_ISOMERASE DOMAIN-CONTAINING PROTEIN"/>
    <property type="match status" value="1"/>
</dbReference>
<evidence type="ECO:0000313" key="7">
    <source>
        <dbReference type="EMBL" id="GFO68818.1"/>
    </source>
</evidence>
<evidence type="ECO:0000259" key="6">
    <source>
        <dbReference type="PROSITE" id="PS51352"/>
    </source>
</evidence>
<dbReference type="PANTHER" id="PTHR12151">
    <property type="entry name" value="ELECTRON TRANSPORT PROTIN SCO1/SENC FAMILY MEMBER"/>
    <property type="match status" value="1"/>
</dbReference>
<comment type="similarity">
    <text evidence="1">Belongs to the SCO1/2 family.</text>
</comment>
<dbReference type="InterPro" id="IPR032693">
    <property type="entry name" value="YtkA-like_dom"/>
</dbReference>
<keyword evidence="3" id="KW-0479">Metal-binding</keyword>
<keyword evidence="2 3" id="KW-0186">Copper</keyword>
<protein>
    <recommendedName>
        <fullName evidence="6">Thioredoxin domain-containing protein</fullName>
    </recommendedName>
</protein>
<name>A0A6V8N8B9_9BACT</name>
<feature type="binding site" evidence="3">
    <location>
        <position position="200"/>
    </location>
    <ligand>
        <name>Cu cation</name>
        <dbReference type="ChEBI" id="CHEBI:23378"/>
    </ligand>
</feature>
<sequence>MKTLASLFVALLCSATWGLAADAPSASAPAAGAPPVVRSEQGGFQLQVRLAEAGLKLGPNSADITVQDQAGSPVEGAQLTVTPWMPSMGHGVWDKPVVKELGAGRYHVENVVIIMGGVWELKVALKKGEREDRAVFSATVAEAAPTQAAPEPARTGYDRTLADYNVPNVTLINQDGQKVNLRQLLESGKPVIVDFIFTTCTTICPVLSAGFSNLRRTLGDEASKVQLISITIDPENDRPEKLKKYLERFGGPGGWEFLTGSRDEVGRVLRAFNAFVVDKMSHEPLYLLHAPNAPQWVRIKGLIKKSDLLNEYRKMEN</sequence>
<dbReference type="InterPro" id="IPR013766">
    <property type="entry name" value="Thioredoxin_domain"/>
</dbReference>
<keyword evidence="4" id="KW-1015">Disulfide bond</keyword>
<reference evidence="8" key="1">
    <citation type="submission" date="2020-06" db="EMBL/GenBank/DDBJ databases">
        <title>Draft genomic sequecing of Geomonas sp. Red745.</title>
        <authorList>
            <person name="Itoh H."/>
            <person name="Xu Z.X."/>
            <person name="Ushijima N."/>
            <person name="Masuda Y."/>
            <person name="Shiratori Y."/>
            <person name="Senoo K."/>
        </authorList>
    </citation>
    <scope>NUCLEOTIDE SEQUENCE [LARGE SCALE GENOMIC DNA]</scope>
    <source>
        <strain evidence="8">Red745</strain>
    </source>
</reference>
<keyword evidence="5" id="KW-0732">Signal</keyword>
<evidence type="ECO:0000256" key="1">
    <source>
        <dbReference type="ARBA" id="ARBA00010996"/>
    </source>
</evidence>
<dbReference type="GO" id="GO:0046872">
    <property type="term" value="F:metal ion binding"/>
    <property type="evidence" value="ECO:0007669"/>
    <property type="project" value="UniProtKB-KW"/>
</dbReference>
<feature type="domain" description="Thioredoxin" evidence="6">
    <location>
        <begin position="160"/>
        <end position="314"/>
    </location>
</feature>
<feature type="disulfide bond" description="Redox-active" evidence="4">
    <location>
        <begin position="200"/>
        <end position="204"/>
    </location>
</feature>
<dbReference type="RefSeq" id="WP_183361365.1">
    <property type="nucleotide sequence ID" value="NZ_BLXZ01000004.1"/>
</dbReference>
<gene>
    <name evidence="7" type="ORF">GMLC_23970</name>
</gene>
<evidence type="ECO:0000256" key="2">
    <source>
        <dbReference type="ARBA" id="ARBA00023008"/>
    </source>
</evidence>
<feature type="chain" id="PRO_5028173694" description="Thioredoxin domain-containing protein" evidence="5">
    <location>
        <begin position="21"/>
        <end position="317"/>
    </location>
</feature>
<evidence type="ECO:0000313" key="8">
    <source>
        <dbReference type="Proteomes" id="UP000587586"/>
    </source>
</evidence>
<evidence type="ECO:0000256" key="3">
    <source>
        <dbReference type="PIRSR" id="PIRSR603782-1"/>
    </source>
</evidence>
<feature type="signal peptide" evidence="5">
    <location>
        <begin position="1"/>
        <end position="20"/>
    </location>
</feature>
<dbReference type="InterPro" id="IPR003782">
    <property type="entry name" value="SCO1/SenC"/>
</dbReference>